<dbReference type="Pfam" id="PF07715">
    <property type="entry name" value="Plug"/>
    <property type="match status" value="1"/>
</dbReference>
<evidence type="ECO:0000256" key="5">
    <source>
        <dbReference type="RuleBase" id="RU003357"/>
    </source>
</evidence>
<keyword evidence="4" id="KW-0998">Cell outer membrane</keyword>
<keyword evidence="2 6" id="KW-0732">Signal</keyword>
<evidence type="ECO:0000256" key="6">
    <source>
        <dbReference type="SAM" id="SignalP"/>
    </source>
</evidence>
<dbReference type="Pfam" id="PF00593">
    <property type="entry name" value="TonB_dep_Rec_b-barrel"/>
    <property type="match status" value="1"/>
</dbReference>
<accession>A0A846N062</accession>
<evidence type="ECO:0000259" key="8">
    <source>
        <dbReference type="Pfam" id="PF07715"/>
    </source>
</evidence>
<evidence type="ECO:0000256" key="1">
    <source>
        <dbReference type="ARBA" id="ARBA00004442"/>
    </source>
</evidence>
<dbReference type="GO" id="GO:0009279">
    <property type="term" value="C:cell outer membrane"/>
    <property type="evidence" value="ECO:0007669"/>
    <property type="project" value="UniProtKB-SubCell"/>
</dbReference>
<protein>
    <submittedName>
        <fullName evidence="9">TonB-dependent receptor</fullName>
    </submittedName>
</protein>
<keyword evidence="9" id="KW-0675">Receptor</keyword>
<evidence type="ECO:0000313" key="10">
    <source>
        <dbReference type="Proteomes" id="UP000570514"/>
    </source>
</evidence>
<evidence type="ECO:0000256" key="2">
    <source>
        <dbReference type="ARBA" id="ARBA00022729"/>
    </source>
</evidence>
<dbReference type="InterPro" id="IPR012910">
    <property type="entry name" value="Plug_dom"/>
</dbReference>
<dbReference type="InterPro" id="IPR010916">
    <property type="entry name" value="TonB_box_CS"/>
</dbReference>
<dbReference type="PANTHER" id="PTHR40980">
    <property type="entry name" value="PLUG DOMAIN-CONTAINING PROTEIN"/>
    <property type="match status" value="1"/>
</dbReference>
<dbReference type="Gene3D" id="2.40.170.20">
    <property type="entry name" value="TonB-dependent receptor, beta-barrel domain"/>
    <property type="match status" value="1"/>
</dbReference>
<dbReference type="InterPro" id="IPR010104">
    <property type="entry name" value="TonB_rcpt_bac"/>
</dbReference>
<keyword evidence="10" id="KW-1185">Reference proteome</keyword>
<organism evidence="9 10">
    <name type="scientific">Rhizomicrobium palustre</name>
    <dbReference type="NCBI Taxonomy" id="189966"/>
    <lineage>
        <taxon>Bacteria</taxon>
        <taxon>Pseudomonadati</taxon>
        <taxon>Pseudomonadota</taxon>
        <taxon>Alphaproteobacteria</taxon>
        <taxon>Micropepsales</taxon>
        <taxon>Micropepsaceae</taxon>
        <taxon>Rhizomicrobium</taxon>
    </lineage>
</organism>
<gene>
    <name evidence="9" type="ORF">FHS83_002207</name>
</gene>
<dbReference type="InterPro" id="IPR037066">
    <property type="entry name" value="Plug_dom_sf"/>
</dbReference>
<dbReference type="Proteomes" id="UP000570514">
    <property type="component" value="Unassembled WGS sequence"/>
</dbReference>
<keyword evidence="5" id="KW-0798">TonB box</keyword>
<comment type="subcellular location">
    <subcellularLocation>
        <location evidence="1 5">Cell outer membrane</location>
    </subcellularLocation>
</comment>
<feature type="chain" id="PRO_5032487313" evidence="6">
    <location>
        <begin position="25"/>
        <end position="1108"/>
    </location>
</feature>
<dbReference type="NCBIfam" id="TIGR01782">
    <property type="entry name" value="TonB-Xanth-Caul"/>
    <property type="match status" value="1"/>
</dbReference>
<reference evidence="9 10" key="1">
    <citation type="submission" date="2020-03" db="EMBL/GenBank/DDBJ databases">
        <title>Genomic Encyclopedia of Type Strains, Phase IV (KMG-IV): sequencing the most valuable type-strain genomes for metagenomic binning, comparative biology and taxonomic classification.</title>
        <authorList>
            <person name="Goeker M."/>
        </authorList>
    </citation>
    <scope>NUCLEOTIDE SEQUENCE [LARGE SCALE GENOMIC DNA]</scope>
    <source>
        <strain evidence="9 10">DSM 19867</strain>
    </source>
</reference>
<feature type="domain" description="TonB-dependent receptor-like beta-barrel" evidence="7">
    <location>
        <begin position="488"/>
        <end position="1063"/>
    </location>
</feature>
<proteinExistence type="inferred from homology"/>
<sequence>MMRGSASLLALTAFAAMASGQEQALETVVVTGTRAALESAVSIKRNADTVVDSITATDIGVFPDKSVSDAIQRVPGITVSHLQSDDDTTHPSGEATGVLVRGLTFVRTNFNGRDSFSADGHRGLNVNDVSPEMIGGIDVYKNQTADMIEGGIAGIVNIRTRMPFDAEDHILAASAKMNYNDRSDVVTYDYSGVAGKNFDTEYGRFGVLLGYANSHVVTQTNSVVSLRNGTFCSAGATNPDGSAKVGTDGTIPCSATPYGGSTWQYIPDQVNFSRVNYNRKREGKSFALQYENPAKSLRWNFQYNESNYRNAWLEHSSNINMFGMWAAPGFNPMATQAVMPAFGTSPFTFNSNGTLKSGVIASPLGSWMGNWGGSYQHAVDAASVVPGLPYVNYCGPDAGHTCANTATNGVTLENQSRVFDHSEGTRDFSTNLQWDATEKLHFTVDGQYISAKTGNNDMLVANDVLVNAKYERDGSGPPTITLLPGDNVNYAPGFLTNAHNYYSAFVQDHKERNNAQEIALRGDVEYDINNGWLSSIKAGVRYANRKQVVRYSAYNWSPVTAPYMCNGPAFSIDNTSPSPYPASCGNSNTFQGYGANIWEKGNFGPDFYNGTVFNPGDTVWLKNSVLTNPDAAGLALGQKTTQNPGSWTPICYRAGATDCYLPSEVLNVTEKTTAGYLMVSFGGDSLAVFGVPVSGNIGARYIQTELTSTGGISFPTHDWYANNTLPSTPACNAPVTGNNVTNISCWLSAGLGAFSNGGSGLNSYGKTTYNLLPSANIRFDLTDNSIVRFAVSEAMSRPDFGYLRNYVGISAPNIDVSNTSPYVVYNSPTAAHTPANVTGYNFLFIANAGNPALKPMTSWQYDATFEHYFSPSSSFTAGLFLKELNNSIAYGEVTRAITNNGSTQNILVRGPVNSPNGGELWGFELAYQSFFDFLPAPFDGLGTQLNYIHTHQAGIHNSNLAVQPGYIAGSTIAFGGGLQVDNAVIDSHRLAGISDDSYNIIALYEKGPIGVRLAYNYRSSFLTDNLDCCTGTPMYQKGAGFLDGSVRYSVNDHWEVSLDGSNLLDTPIVFQQQVIGDTSLSPKAKPVILDTGWSKSGRLLQFAVRVKY</sequence>
<comment type="caution">
    <text evidence="9">The sequence shown here is derived from an EMBL/GenBank/DDBJ whole genome shotgun (WGS) entry which is preliminary data.</text>
</comment>
<feature type="signal peptide" evidence="6">
    <location>
        <begin position="1"/>
        <end position="24"/>
    </location>
</feature>
<keyword evidence="3 5" id="KW-0472">Membrane</keyword>
<dbReference type="PANTHER" id="PTHR40980:SF3">
    <property type="entry name" value="TONB-DEPENDENT RECEPTOR-LIKE BETA-BARREL DOMAIN-CONTAINING PROTEIN"/>
    <property type="match status" value="1"/>
</dbReference>
<dbReference type="RefSeq" id="WP_208414502.1">
    <property type="nucleotide sequence ID" value="NZ_BAAADC010000001.1"/>
</dbReference>
<dbReference type="PROSITE" id="PS00430">
    <property type="entry name" value="TONB_DEPENDENT_REC_1"/>
    <property type="match status" value="1"/>
</dbReference>
<dbReference type="InterPro" id="IPR000531">
    <property type="entry name" value="Beta-barrel_TonB"/>
</dbReference>
<dbReference type="AlphaFoldDB" id="A0A846N062"/>
<evidence type="ECO:0000256" key="4">
    <source>
        <dbReference type="ARBA" id="ARBA00023237"/>
    </source>
</evidence>
<evidence type="ECO:0000259" key="7">
    <source>
        <dbReference type="Pfam" id="PF00593"/>
    </source>
</evidence>
<name>A0A846N062_9PROT</name>
<comment type="similarity">
    <text evidence="5">Belongs to the TonB-dependent receptor family.</text>
</comment>
<dbReference type="Gene3D" id="2.170.130.10">
    <property type="entry name" value="TonB-dependent receptor, plug domain"/>
    <property type="match status" value="1"/>
</dbReference>
<feature type="domain" description="TonB-dependent receptor plug" evidence="8">
    <location>
        <begin position="44"/>
        <end position="155"/>
    </location>
</feature>
<evidence type="ECO:0000256" key="3">
    <source>
        <dbReference type="ARBA" id="ARBA00023136"/>
    </source>
</evidence>
<dbReference type="EMBL" id="JAASRM010000001">
    <property type="protein sequence ID" value="NIK88889.1"/>
    <property type="molecule type" value="Genomic_DNA"/>
</dbReference>
<evidence type="ECO:0000313" key="9">
    <source>
        <dbReference type="EMBL" id="NIK88889.1"/>
    </source>
</evidence>
<dbReference type="InterPro" id="IPR036942">
    <property type="entry name" value="Beta-barrel_TonB_sf"/>
</dbReference>
<dbReference type="SUPFAM" id="SSF56935">
    <property type="entry name" value="Porins"/>
    <property type="match status" value="2"/>
</dbReference>